<gene>
    <name evidence="9" type="ORF">OVN18_04250</name>
</gene>
<dbReference type="InterPro" id="IPR004776">
    <property type="entry name" value="Mem_transp_PIN-like"/>
</dbReference>
<feature type="transmembrane region" description="Helical" evidence="8">
    <location>
        <begin position="34"/>
        <end position="53"/>
    </location>
</feature>
<keyword evidence="7 8" id="KW-0472">Membrane</keyword>
<sequence>MAGVLTGFAIIGAIVAIGYVVGRLRVLPAGTDTALGRTAFYVFSPALLFTVLADADIGQLFSALLPVSAAAALLCLLVYAVVARLVWRRGAAESTIGALGSSYTNANNIGLPLAAYVLGDPALSAPVILLQLVIIAPIALTVLDVSTSGRLSVGRVLTQPFRSPLIIGSLLGVVIAVTGLELPDPVMEPFRLLGGAAVPVVLFVLGLSLTGQRVLEPGSGRRDVLLATGLKIVVMPLAAWLVGAFVVGLEGAELFTVVTLAALPAGQNVFQYAQRYDRAVVVARDTVLITTALSVPALVIVAALLAP</sequence>
<evidence type="ECO:0000256" key="5">
    <source>
        <dbReference type="ARBA" id="ARBA00022692"/>
    </source>
</evidence>
<evidence type="ECO:0000256" key="6">
    <source>
        <dbReference type="ARBA" id="ARBA00022989"/>
    </source>
</evidence>
<evidence type="ECO:0000256" key="8">
    <source>
        <dbReference type="SAM" id="Phobius"/>
    </source>
</evidence>
<protein>
    <submittedName>
        <fullName evidence="9">AEC family transporter</fullName>
    </submittedName>
</protein>
<reference evidence="9" key="1">
    <citation type="submission" date="2022-11" db="EMBL/GenBank/DDBJ databases">
        <title>Description of Microcella daejonensis nov. sp, isolated from riverside soil.</title>
        <authorList>
            <person name="Molina K.M."/>
            <person name="Kim S.B."/>
        </authorList>
    </citation>
    <scope>NUCLEOTIDE SEQUENCE</scope>
    <source>
        <strain evidence="9">MMS21-STM12</strain>
    </source>
</reference>
<evidence type="ECO:0000256" key="4">
    <source>
        <dbReference type="ARBA" id="ARBA00022475"/>
    </source>
</evidence>
<evidence type="ECO:0000256" key="1">
    <source>
        <dbReference type="ARBA" id="ARBA00004651"/>
    </source>
</evidence>
<keyword evidence="10" id="KW-1185">Reference proteome</keyword>
<feature type="transmembrane region" description="Helical" evidence="8">
    <location>
        <begin position="123"/>
        <end position="143"/>
    </location>
</feature>
<keyword evidence="5 8" id="KW-0812">Transmembrane</keyword>
<accession>A0A9E8MMG9</accession>
<feature type="transmembrane region" description="Helical" evidence="8">
    <location>
        <begin position="59"/>
        <end position="82"/>
    </location>
</feature>
<feature type="transmembrane region" description="Helical" evidence="8">
    <location>
        <begin position="285"/>
        <end position="306"/>
    </location>
</feature>
<keyword evidence="6 8" id="KW-1133">Transmembrane helix</keyword>
<dbReference type="AlphaFoldDB" id="A0A9E8MMG9"/>
<keyword evidence="4" id="KW-1003">Cell membrane</keyword>
<feature type="transmembrane region" description="Helical" evidence="8">
    <location>
        <begin position="164"/>
        <end position="180"/>
    </location>
</feature>
<comment type="subcellular location">
    <subcellularLocation>
        <location evidence="1">Cell membrane</location>
        <topology evidence="1">Multi-pass membrane protein</topology>
    </subcellularLocation>
</comment>
<dbReference type="GO" id="GO:0055085">
    <property type="term" value="P:transmembrane transport"/>
    <property type="evidence" value="ECO:0007669"/>
    <property type="project" value="InterPro"/>
</dbReference>
<feature type="transmembrane region" description="Helical" evidence="8">
    <location>
        <begin position="254"/>
        <end position="273"/>
    </location>
</feature>
<evidence type="ECO:0000313" key="10">
    <source>
        <dbReference type="Proteomes" id="UP001164706"/>
    </source>
</evidence>
<evidence type="ECO:0000256" key="3">
    <source>
        <dbReference type="ARBA" id="ARBA00022448"/>
    </source>
</evidence>
<keyword evidence="3" id="KW-0813">Transport</keyword>
<evidence type="ECO:0000256" key="7">
    <source>
        <dbReference type="ARBA" id="ARBA00023136"/>
    </source>
</evidence>
<evidence type="ECO:0000313" key="9">
    <source>
        <dbReference type="EMBL" id="WAB82227.1"/>
    </source>
</evidence>
<dbReference type="KEGG" id="mdb:OVN18_04250"/>
<feature type="transmembrane region" description="Helical" evidence="8">
    <location>
        <begin position="6"/>
        <end position="22"/>
    </location>
</feature>
<dbReference type="PANTHER" id="PTHR36838">
    <property type="entry name" value="AUXIN EFFLUX CARRIER FAMILY PROTEIN"/>
    <property type="match status" value="1"/>
</dbReference>
<organism evidence="9 10">
    <name type="scientific">Microcella daejeonensis</name>
    <dbReference type="NCBI Taxonomy" id="2994971"/>
    <lineage>
        <taxon>Bacteria</taxon>
        <taxon>Bacillati</taxon>
        <taxon>Actinomycetota</taxon>
        <taxon>Actinomycetes</taxon>
        <taxon>Micrococcales</taxon>
        <taxon>Microbacteriaceae</taxon>
        <taxon>Microcella</taxon>
    </lineage>
</organism>
<dbReference type="Proteomes" id="UP001164706">
    <property type="component" value="Chromosome"/>
</dbReference>
<proteinExistence type="inferred from homology"/>
<dbReference type="GO" id="GO:0005886">
    <property type="term" value="C:plasma membrane"/>
    <property type="evidence" value="ECO:0007669"/>
    <property type="project" value="UniProtKB-SubCell"/>
</dbReference>
<dbReference type="PANTHER" id="PTHR36838:SF1">
    <property type="entry name" value="SLR1864 PROTEIN"/>
    <property type="match status" value="1"/>
</dbReference>
<dbReference type="InterPro" id="IPR038770">
    <property type="entry name" value="Na+/solute_symporter_sf"/>
</dbReference>
<dbReference type="RefSeq" id="WP_267738344.1">
    <property type="nucleotide sequence ID" value="NZ_CP113089.1"/>
</dbReference>
<comment type="similarity">
    <text evidence="2">Belongs to the auxin efflux carrier (TC 2.A.69) family.</text>
</comment>
<feature type="transmembrane region" description="Helical" evidence="8">
    <location>
        <begin position="224"/>
        <end position="248"/>
    </location>
</feature>
<dbReference type="Gene3D" id="1.20.1530.20">
    <property type="match status" value="1"/>
</dbReference>
<evidence type="ECO:0000256" key="2">
    <source>
        <dbReference type="ARBA" id="ARBA00010145"/>
    </source>
</evidence>
<feature type="transmembrane region" description="Helical" evidence="8">
    <location>
        <begin position="192"/>
        <end position="212"/>
    </location>
</feature>
<name>A0A9E8MMG9_9MICO</name>
<dbReference type="EMBL" id="CP113089">
    <property type="protein sequence ID" value="WAB82227.1"/>
    <property type="molecule type" value="Genomic_DNA"/>
</dbReference>
<dbReference type="Pfam" id="PF03547">
    <property type="entry name" value="Mem_trans"/>
    <property type="match status" value="1"/>
</dbReference>